<dbReference type="RefSeq" id="WP_007069905.1">
    <property type="nucleotide sequence ID" value="NZ_CAKVSM010000011.1"/>
</dbReference>
<dbReference type="PRINTS" id="PR00418">
    <property type="entry name" value="TPI2FAMILY"/>
</dbReference>
<dbReference type="InterPro" id="IPR013759">
    <property type="entry name" value="Topo_IIA_B_C"/>
</dbReference>
<dbReference type="GO" id="GO:0034335">
    <property type="term" value="F:DNA negative supercoiling activity"/>
    <property type="evidence" value="ECO:0007669"/>
    <property type="project" value="UniProtKB-ARBA"/>
</dbReference>
<comment type="catalytic activity">
    <reaction evidence="1 11">
        <text>ATP-dependent breakage, passage and rejoining of double-stranded DNA.</text>
        <dbReference type="EC" id="5.6.2.2"/>
    </reaction>
</comment>
<comment type="caution">
    <text evidence="12">The sequence shown here is derived from an EMBL/GenBank/DDBJ whole genome shotgun (WGS) entry which is preliminary data.</text>
</comment>
<dbReference type="GO" id="GO:0006265">
    <property type="term" value="P:DNA topological change"/>
    <property type="evidence" value="ECO:0007669"/>
    <property type="project" value="UniProtKB-UniRule"/>
</dbReference>
<evidence type="ECO:0000256" key="11">
    <source>
        <dbReference type="HAMAP-Rule" id="MF_01898"/>
    </source>
</evidence>
<name>A0A6L6TSR9_9FIRM</name>
<keyword evidence="5 11" id="KW-0067">ATP-binding</keyword>
<dbReference type="InterPro" id="IPR011557">
    <property type="entry name" value="GyrB"/>
</dbReference>
<evidence type="ECO:0000256" key="8">
    <source>
        <dbReference type="ARBA" id="ARBA00023125"/>
    </source>
</evidence>
<dbReference type="Pfam" id="PF01751">
    <property type="entry name" value="Toprim"/>
    <property type="match status" value="1"/>
</dbReference>
<feature type="site" description="Interaction with DNA" evidence="11">
    <location>
        <position position="465"/>
    </location>
</feature>
<keyword evidence="8" id="KW-0238">DNA-binding</keyword>
<keyword evidence="11" id="KW-0963">Cytoplasm</keyword>
<evidence type="ECO:0000256" key="7">
    <source>
        <dbReference type="ARBA" id="ARBA00023029"/>
    </source>
</evidence>
<reference evidence="12" key="1">
    <citation type="submission" date="2020-04" db="EMBL/GenBank/DDBJ databases">
        <title>Deep metagenomics examines the oral microbiome during advanced dental caries in children, revealing novel taxa and co-occurrences with host molecules.</title>
        <authorList>
            <person name="Baker J.L."/>
            <person name="Morton J.T."/>
            <person name="Dinis M."/>
            <person name="Alvarez R."/>
            <person name="Tran N.C."/>
            <person name="Knight R."/>
            <person name="Edlund A."/>
        </authorList>
    </citation>
    <scope>NUCLEOTIDE SEQUENCE</scope>
    <source>
        <strain evidence="12">JCVI_32_bin.14</strain>
    </source>
</reference>
<dbReference type="InterPro" id="IPR003594">
    <property type="entry name" value="HATPase_dom"/>
</dbReference>
<dbReference type="FunFam" id="3.30.230.10:FF:000005">
    <property type="entry name" value="DNA gyrase subunit B"/>
    <property type="match status" value="1"/>
</dbReference>
<feature type="site" description="Interaction with DNA" evidence="11">
    <location>
        <position position="468"/>
    </location>
</feature>
<dbReference type="AlphaFoldDB" id="A0A6L6TSR9"/>
<keyword evidence="6 11" id="KW-0460">Magnesium</keyword>
<dbReference type="GO" id="GO:0005694">
    <property type="term" value="C:chromosome"/>
    <property type="evidence" value="ECO:0007669"/>
    <property type="project" value="InterPro"/>
</dbReference>
<organism evidence="12 13">
    <name type="scientific">Dialister invisus</name>
    <dbReference type="NCBI Taxonomy" id="218538"/>
    <lineage>
        <taxon>Bacteria</taxon>
        <taxon>Bacillati</taxon>
        <taxon>Bacillota</taxon>
        <taxon>Negativicutes</taxon>
        <taxon>Veillonellales</taxon>
        <taxon>Veillonellaceae</taxon>
        <taxon>Dialister</taxon>
    </lineage>
</organism>
<dbReference type="Pfam" id="PF00204">
    <property type="entry name" value="DNA_gyraseB"/>
    <property type="match status" value="1"/>
</dbReference>
<comment type="subcellular location">
    <subcellularLocation>
        <location evidence="11">Cytoplasm</location>
    </subcellularLocation>
</comment>
<comment type="similarity">
    <text evidence="2 11">Belongs to the type II topoisomerase GyrB family.</text>
</comment>
<dbReference type="FunFam" id="3.30.565.10:FF:000002">
    <property type="entry name" value="DNA gyrase subunit B"/>
    <property type="match status" value="1"/>
</dbReference>
<dbReference type="HAMAP" id="MF_01898">
    <property type="entry name" value="GyrB"/>
    <property type="match status" value="1"/>
</dbReference>
<evidence type="ECO:0000256" key="3">
    <source>
        <dbReference type="ARBA" id="ARBA00022723"/>
    </source>
</evidence>
<dbReference type="InterPro" id="IPR006171">
    <property type="entry name" value="TOPRIM_dom"/>
</dbReference>
<keyword evidence="3 11" id="KW-0479">Metal-binding</keyword>
<evidence type="ECO:0000256" key="5">
    <source>
        <dbReference type="ARBA" id="ARBA00022840"/>
    </source>
</evidence>
<evidence type="ECO:0000256" key="9">
    <source>
        <dbReference type="ARBA" id="ARBA00023235"/>
    </source>
</evidence>
<dbReference type="EC" id="5.6.2.2" evidence="11"/>
<dbReference type="NCBIfam" id="NF004189">
    <property type="entry name" value="PRK05644.1"/>
    <property type="match status" value="1"/>
</dbReference>
<dbReference type="InterPro" id="IPR000565">
    <property type="entry name" value="Topo_IIA_B"/>
</dbReference>
<evidence type="ECO:0000313" key="13">
    <source>
        <dbReference type="Proteomes" id="UP000757890"/>
    </source>
</evidence>
<evidence type="ECO:0000313" key="12">
    <source>
        <dbReference type="EMBL" id="MBF1130051.1"/>
    </source>
</evidence>
<dbReference type="InterPro" id="IPR018522">
    <property type="entry name" value="TopoIIA_CS"/>
</dbReference>
<dbReference type="InterPro" id="IPR034160">
    <property type="entry name" value="TOPRIM_GyrB"/>
</dbReference>
<dbReference type="GO" id="GO:0005737">
    <property type="term" value="C:cytoplasm"/>
    <property type="evidence" value="ECO:0007669"/>
    <property type="project" value="UniProtKB-SubCell"/>
</dbReference>
<dbReference type="CDD" id="cd03366">
    <property type="entry name" value="TOPRIM_TopoIIA_GyrB"/>
    <property type="match status" value="1"/>
</dbReference>
<dbReference type="NCBIfam" id="TIGR01059">
    <property type="entry name" value="gyrB"/>
    <property type="match status" value="1"/>
</dbReference>
<proteinExistence type="inferred from homology"/>
<dbReference type="PROSITE" id="PS00177">
    <property type="entry name" value="TOPOISOMERASE_II"/>
    <property type="match status" value="1"/>
</dbReference>
<accession>A0A6L6TSR9</accession>
<feature type="binding site" evidence="11">
    <location>
        <position position="513"/>
    </location>
    <ligand>
        <name>Mg(2+)</name>
        <dbReference type="ChEBI" id="CHEBI:18420"/>
        <label>1</label>
        <note>catalytic</note>
    </ligand>
</feature>
<dbReference type="InterPro" id="IPR002288">
    <property type="entry name" value="DNA_gyrase_B_C"/>
</dbReference>
<feature type="binding site" evidence="11">
    <location>
        <position position="515"/>
    </location>
    <ligand>
        <name>Mg(2+)</name>
        <dbReference type="ChEBI" id="CHEBI:18420"/>
        <label>2</label>
    </ligand>
</feature>
<dbReference type="PANTHER" id="PTHR45866:SF1">
    <property type="entry name" value="DNA GYRASE SUBUNIT B, MITOCHONDRIAL"/>
    <property type="match status" value="1"/>
</dbReference>
<keyword evidence="7 11" id="KW-0799">Topoisomerase</keyword>
<gene>
    <name evidence="11 12" type="primary">gyrB</name>
    <name evidence="12" type="ORF">HXL70_08465</name>
</gene>
<feature type="binding site" evidence="11">
    <location>
        <position position="513"/>
    </location>
    <ligand>
        <name>Mg(2+)</name>
        <dbReference type="ChEBI" id="CHEBI:18420"/>
        <label>2</label>
    </ligand>
</feature>
<dbReference type="SUPFAM" id="SSF56719">
    <property type="entry name" value="Type II DNA topoisomerase"/>
    <property type="match status" value="1"/>
</dbReference>
<dbReference type="SUPFAM" id="SSF55874">
    <property type="entry name" value="ATPase domain of HSP90 chaperone/DNA topoisomerase II/histidine kinase"/>
    <property type="match status" value="1"/>
</dbReference>
<feature type="binding site" evidence="11">
    <location>
        <position position="440"/>
    </location>
    <ligand>
        <name>Mg(2+)</name>
        <dbReference type="ChEBI" id="CHEBI:18420"/>
        <label>1</label>
        <note>catalytic</note>
    </ligand>
</feature>
<keyword evidence="9 11" id="KW-0413">Isomerase</keyword>
<dbReference type="SMART" id="SM00387">
    <property type="entry name" value="HATPase_c"/>
    <property type="match status" value="1"/>
</dbReference>
<dbReference type="GO" id="GO:0005524">
    <property type="term" value="F:ATP binding"/>
    <property type="evidence" value="ECO:0007669"/>
    <property type="project" value="UniProtKB-UniRule"/>
</dbReference>
<comment type="subunit">
    <text evidence="10">Heterotetramer composed of ParC and ParE.</text>
</comment>
<dbReference type="Gene3D" id="3.30.230.10">
    <property type="match status" value="1"/>
</dbReference>
<dbReference type="EMBL" id="JABZMK010000090">
    <property type="protein sequence ID" value="MBF1130051.1"/>
    <property type="molecule type" value="Genomic_DNA"/>
</dbReference>
<dbReference type="Pfam" id="PF02518">
    <property type="entry name" value="HATPase_c"/>
    <property type="match status" value="1"/>
</dbReference>
<dbReference type="InterPro" id="IPR036890">
    <property type="entry name" value="HATPase_C_sf"/>
</dbReference>
<dbReference type="InterPro" id="IPR020568">
    <property type="entry name" value="Ribosomal_Su5_D2-typ_SF"/>
</dbReference>
<keyword evidence="4 11" id="KW-0547">Nucleotide-binding</keyword>
<dbReference type="CDD" id="cd16928">
    <property type="entry name" value="HATPase_GyrB-like"/>
    <property type="match status" value="1"/>
</dbReference>
<dbReference type="FunFam" id="3.40.50.670:FF:000002">
    <property type="entry name" value="DNA gyrase subunit B"/>
    <property type="match status" value="1"/>
</dbReference>
<dbReference type="Gene3D" id="3.40.50.670">
    <property type="match status" value="1"/>
</dbReference>
<comment type="function">
    <text evidence="11">A type II topoisomerase that negatively supercoils closed circular double-stranded (ds) DNA in an ATP-dependent manner to modulate DNA topology and maintain chromosomes in an underwound state. Negative supercoiling favors strand separation, and DNA replication, transcription, recombination and repair, all of which involve strand separation. Also able to catalyze the interconversion of other topological isomers of dsDNA rings, including catenanes and knotted rings. Type II topoisomerases break and join 2 DNA strands simultaneously in an ATP-dependent manner.</text>
</comment>
<evidence type="ECO:0000256" key="10">
    <source>
        <dbReference type="ARBA" id="ARBA00063644"/>
    </source>
</evidence>
<dbReference type="PANTHER" id="PTHR45866">
    <property type="entry name" value="DNA GYRASE/TOPOISOMERASE SUBUNIT B"/>
    <property type="match status" value="1"/>
</dbReference>
<dbReference type="SMART" id="SM00433">
    <property type="entry name" value="TOP2c"/>
    <property type="match status" value="1"/>
</dbReference>
<dbReference type="InterPro" id="IPR013506">
    <property type="entry name" value="Topo_IIA_bsu_dom2"/>
</dbReference>
<dbReference type="Pfam" id="PF00986">
    <property type="entry name" value="DNA_gyraseB_C"/>
    <property type="match status" value="1"/>
</dbReference>
<dbReference type="CDD" id="cd00822">
    <property type="entry name" value="TopoII_Trans_DNA_gyrase"/>
    <property type="match status" value="1"/>
</dbReference>
<dbReference type="Gene3D" id="3.30.565.10">
    <property type="entry name" value="Histidine kinase-like ATPase, C-terminal domain"/>
    <property type="match status" value="1"/>
</dbReference>
<dbReference type="InterPro" id="IPR014721">
    <property type="entry name" value="Ribsml_uS5_D2-typ_fold_subgr"/>
</dbReference>
<comment type="miscellaneous">
    <text evidence="11">Few gyrases are as efficient as E.coli at forming negative supercoils. Not all organisms have 2 type II topoisomerases; in organisms with a single type II topoisomerase this enzyme also has to decatenate newly replicated chromosomes.</text>
</comment>
<dbReference type="InterPro" id="IPR013760">
    <property type="entry name" value="Topo_IIA-like_dom_sf"/>
</dbReference>
<dbReference type="GO" id="GO:0006261">
    <property type="term" value="P:DNA-templated DNA replication"/>
    <property type="evidence" value="ECO:0007669"/>
    <property type="project" value="UniProtKB-UniRule"/>
</dbReference>
<dbReference type="GeneID" id="78277645"/>
<sequence>MSEEIHEIQAHHAGENGKSDYGAKDIRVLEGLEAVRLRPGMYIGSTSARGLHHLVYEVVDNSIDEALAGFCTHIEVTLNDDGSCTITDNGRGIPTGLHETGKPAMEVVLTVLHAGGKFGGDGYPISGGLHGVGISVVTALSEWTTVTVKREGHFHEMKLARGVVTQHMKTFGETTETGTQVTFKPDGEIFKEGTDFDYDTLKVRMRELAFLNKGLTITLTDVRDGATHQDVFCYAGGIVEFIKFLNEGKDLVDPGVISFEGEKDRVIVDIAMQYQAGYSESMYTFVNNINTVEGGMHLTGFRNALTRTINDYARSNNLLKPNEENLSGDDVREGLTCVISVKVPNPQFEGQTKTKLGNQDVKGIVDTIVSDGLRTYLEEHPAEAKEIISKSITANRAREAARRARELTRRKNALEVSSLPGKLADCSEKDPKFTEIYIVEGDSAGGSAKSGRDRRYQAILPLRGKILNVEKARLDKVLNSDAIRTMITAFGTGVAEDFDIKKLRYYKIIIMTDADVDGAHIRTLLLTFFYRYMKPLITEGHVYIAQPPLYQVRKGRQKYYTYDDVEQDKLLNEIGRDGCAIQRYKGLGEMNPEQLWDTTMNPEQRVMLKVELTDAVEADRLFTILMGDKVEPRRKFIEDNAKNVSNLDL</sequence>
<evidence type="ECO:0000256" key="2">
    <source>
        <dbReference type="ARBA" id="ARBA00010708"/>
    </source>
</evidence>
<comment type="cofactor">
    <cofactor evidence="11">
        <name>Mg(2+)</name>
        <dbReference type="ChEBI" id="CHEBI:18420"/>
    </cofactor>
    <cofactor evidence="11">
        <name>Mn(2+)</name>
        <dbReference type="ChEBI" id="CHEBI:29035"/>
    </cofactor>
    <cofactor evidence="11">
        <name>Ca(2+)</name>
        <dbReference type="ChEBI" id="CHEBI:29108"/>
    </cofactor>
    <text evidence="11">Binds two Mg(2+) per subunit. The magnesium ions form salt bridges with both the protein and the DNA. Can also accept other divalent metal cations, such as Mn(2+) or Ca(2+).</text>
</comment>
<dbReference type="InterPro" id="IPR001241">
    <property type="entry name" value="Topo_IIA"/>
</dbReference>
<comment type="subunit">
    <text evidence="11">Heterotetramer, composed of two GyrA and two GyrB chains. In the heterotetramer, GyrA contains the active site tyrosine that forms a transient covalent intermediate with DNA, while GyrB binds cofactors and catalyzes ATP hydrolysis.</text>
</comment>
<dbReference type="PROSITE" id="PS50880">
    <property type="entry name" value="TOPRIM"/>
    <property type="match status" value="1"/>
</dbReference>
<dbReference type="GO" id="GO:0003677">
    <property type="term" value="F:DNA binding"/>
    <property type="evidence" value="ECO:0007669"/>
    <property type="project" value="UniProtKB-KW"/>
</dbReference>
<protein>
    <recommendedName>
        <fullName evidence="11">DNA gyrase subunit B</fullName>
        <ecNumber evidence="11">5.6.2.2</ecNumber>
    </recommendedName>
</protein>
<evidence type="ECO:0000256" key="6">
    <source>
        <dbReference type="ARBA" id="ARBA00022842"/>
    </source>
</evidence>
<dbReference type="GO" id="GO:0046872">
    <property type="term" value="F:metal ion binding"/>
    <property type="evidence" value="ECO:0007669"/>
    <property type="project" value="UniProtKB-KW"/>
</dbReference>
<dbReference type="SUPFAM" id="SSF54211">
    <property type="entry name" value="Ribosomal protein S5 domain 2-like"/>
    <property type="match status" value="1"/>
</dbReference>
<dbReference type="PRINTS" id="PR01159">
    <property type="entry name" value="DNAGYRASEB"/>
</dbReference>
<dbReference type="Proteomes" id="UP000757890">
    <property type="component" value="Unassembled WGS sequence"/>
</dbReference>
<dbReference type="NCBIfam" id="NF011501">
    <property type="entry name" value="PRK14939.1"/>
    <property type="match status" value="1"/>
</dbReference>
<evidence type="ECO:0000256" key="4">
    <source>
        <dbReference type="ARBA" id="ARBA00022741"/>
    </source>
</evidence>
<evidence type="ECO:0000256" key="1">
    <source>
        <dbReference type="ARBA" id="ARBA00000185"/>
    </source>
</evidence>